<comment type="caution">
    <text evidence="2">The sequence shown here is derived from an EMBL/GenBank/DDBJ whole genome shotgun (WGS) entry which is preliminary data.</text>
</comment>
<dbReference type="InterPro" id="IPR023346">
    <property type="entry name" value="Lysozyme-like_dom_sf"/>
</dbReference>
<feature type="domain" description="Transglycosylase SLT" evidence="1">
    <location>
        <begin position="101"/>
        <end position="200"/>
    </location>
</feature>
<sequence length="231" mass="24745">MSIDPRAMSQLLRLQLLNSSSLLSGGTDAAQDSETDFNALLQSIMGQPIPGASMQPDSLADWPELNNENNELLPSSLLGLNKSYTPLQFSAQTGSTDYDSLIDQASSRFGVDVSLIKAVINQESSFDSQAVSSAGAKGLMQLMDGTARGLGVTDSFDAQQNVQGGTQYLANLLNKYGGNEGIALAAYNAGPGRVDRLGIRNEEDLQQKLHLLPKETQAYISKVLGLKQIYE</sequence>
<evidence type="ECO:0000259" key="1">
    <source>
        <dbReference type="Pfam" id="PF01464"/>
    </source>
</evidence>
<evidence type="ECO:0000313" key="2">
    <source>
        <dbReference type="EMBL" id="MBP1992828.1"/>
    </source>
</evidence>
<name>A0ABS4IZ11_9BACL</name>
<dbReference type="PANTHER" id="PTHR37423:SF2">
    <property type="entry name" value="MEMBRANE-BOUND LYTIC MUREIN TRANSGLYCOSYLASE C"/>
    <property type="match status" value="1"/>
</dbReference>
<evidence type="ECO:0000313" key="3">
    <source>
        <dbReference type="Proteomes" id="UP001519287"/>
    </source>
</evidence>
<keyword evidence="3" id="KW-1185">Reference proteome</keyword>
<dbReference type="Proteomes" id="UP001519287">
    <property type="component" value="Unassembled WGS sequence"/>
</dbReference>
<dbReference type="CDD" id="cd16896">
    <property type="entry name" value="LT_Slt70-like"/>
    <property type="match status" value="1"/>
</dbReference>
<dbReference type="SUPFAM" id="SSF53955">
    <property type="entry name" value="Lysozyme-like"/>
    <property type="match status" value="1"/>
</dbReference>
<dbReference type="Pfam" id="PF01464">
    <property type="entry name" value="SLT"/>
    <property type="match status" value="1"/>
</dbReference>
<dbReference type="InterPro" id="IPR008258">
    <property type="entry name" value="Transglycosylase_SLT_dom_1"/>
</dbReference>
<dbReference type="Gene3D" id="1.10.530.10">
    <property type="match status" value="1"/>
</dbReference>
<proteinExistence type="predicted"/>
<gene>
    <name evidence="2" type="ORF">J2Z66_004441</name>
</gene>
<accession>A0ABS4IZ11</accession>
<dbReference type="EMBL" id="JAGGLB010000015">
    <property type="protein sequence ID" value="MBP1992828.1"/>
    <property type="molecule type" value="Genomic_DNA"/>
</dbReference>
<reference evidence="2 3" key="1">
    <citation type="submission" date="2021-03" db="EMBL/GenBank/DDBJ databases">
        <title>Genomic Encyclopedia of Type Strains, Phase IV (KMG-IV): sequencing the most valuable type-strain genomes for metagenomic binning, comparative biology and taxonomic classification.</title>
        <authorList>
            <person name="Goeker M."/>
        </authorList>
    </citation>
    <scope>NUCLEOTIDE SEQUENCE [LARGE SCALE GENOMIC DNA]</scope>
    <source>
        <strain evidence="2 3">DSM 26048</strain>
    </source>
</reference>
<organism evidence="2 3">
    <name type="scientific">Paenibacillus eucommiae</name>
    <dbReference type="NCBI Taxonomy" id="1355755"/>
    <lineage>
        <taxon>Bacteria</taxon>
        <taxon>Bacillati</taxon>
        <taxon>Bacillota</taxon>
        <taxon>Bacilli</taxon>
        <taxon>Bacillales</taxon>
        <taxon>Paenibacillaceae</taxon>
        <taxon>Paenibacillus</taxon>
    </lineage>
</organism>
<dbReference type="PANTHER" id="PTHR37423">
    <property type="entry name" value="SOLUBLE LYTIC MUREIN TRANSGLYCOSYLASE-RELATED"/>
    <property type="match status" value="1"/>
</dbReference>
<protein>
    <submittedName>
        <fullName evidence="2">Soluble lytic murein transglycosylase-like protein</fullName>
    </submittedName>
</protein>
<dbReference type="RefSeq" id="WP_209974159.1">
    <property type="nucleotide sequence ID" value="NZ_JAGGLB010000015.1"/>
</dbReference>